<protein>
    <recommendedName>
        <fullName evidence="9">tRNA-uridine aminocarboxypropyltransferase 1</fullName>
        <ecNumber evidence="2">2.5.1.25</ecNumber>
    </recommendedName>
    <alternativeName>
        <fullName evidence="10">DTW domain-containing protein 1</fullName>
    </alternativeName>
</protein>
<organism evidence="13">
    <name type="scientific">Mucor ambiguus</name>
    <dbReference type="NCBI Taxonomy" id="91626"/>
    <lineage>
        <taxon>Eukaryota</taxon>
        <taxon>Fungi</taxon>
        <taxon>Fungi incertae sedis</taxon>
        <taxon>Mucoromycota</taxon>
        <taxon>Mucoromycotina</taxon>
        <taxon>Mucoromycetes</taxon>
        <taxon>Mucorales</taxon>
        <taxon>Mucorineae</taxon>
        <taxon>Mucoraceae</taxon>
        <taxon>Mucor</taxon>
    </lineage>
</organism>
<evidence type="ECO:0000256" key="11">
    <source>
        <dbReference type="ARBA" id="ARBA00048718"/>
    </source>
</evidence>
<evidence type="ECO:0000256" key="1">
    <source>
        <dbReference type="ARBA" id="ARBA00004123"/>
    </source>
</evidence>
<sequence length="283" mass="33697">MSNQLSAEDLKEVREKSPFKDLKIQDDTVLYDMLNREACPTCHKNMKHYCYNCFTVIGMDRSQVPFVKLPVTIDIIKHEKEADGKTTALHARVVADQDVGVYNWKKMPQYSQPERVLMLFPGPDAKKLSEIPRDSFDHMIVIDGTWRQAQKMVRTTPILQKVQRVTIEPRLTYFWRFQNLSVNYLSTIEAIYYLYVEYAQAYELKEGQLYDGRYDNLLFYYKYLYDLIQYNYSKGEKKDKEFCWRHKSNYIKDREPSTIKRDASGKVLDEEEYKRLAKKNKMC</sequence>
<keyword evidence="5" id="KW-0819">tRNA processing</keyword>
<evidence type="ECO:0000256" key="10">
    <source>
        <dbReference type="ARBA" id="ARBA00042508"/>
    </source>
</evidence>
<evidence type="ECO:0000313" key="13">
    <source>
        <dbReference type="EMBL" id="GAN03880.1"/>
    </source>
</evidence>
<evidence type="ECO:0000256" key="4">
    <source>
        <dbReference type="ARBA" id="ARBA00022691"/>
    </source>
</evidence>
<keyword evidence="14" id="KW-1185">Reference proteome</keyword>
<dbReference type="GO" id="GO:0005634">
    <property type="term" value="C:nucleus"/>
    <property type="evidence" value="ECO:0007669"/>
    <property type="project" value="UniProtKB-SubCell"/>
</dbReference>
<dbReference type="InterPro" id="IPR005636">
    <property type="entry name" value="DTW"/>
</dbReference>
<evidence type="ECO:0000256" key="9">
    <source>
        <dbReference type="ARBA" id="ARBA00039242"/>
    </source>
</evidence>
<dbReference type="GO" id="GO:0008033">
    <property type="term" value="P:tRNA processing"/>
    <property type="evidence" value="ECO:0007669"/>
    <property type="project" value="UniProtKB-KW"/>
</dbReference>
<name>A0A0C9LTN5_9FUNG</name>
<dbReference type="OrthoDB" id="660555at2759"/>
<gene>
    <name evidence="13" type="ORF">MAM1_0050c03336</name>
</gene>
<evidence type="ECO:0000313" key="14">
    <source>
        <dbReference type="Proteomes" id="UP000053815"/>
    </source>
</evidence>
<evidence type="ECO:0000256" key="5">
    <source>
        <dbReference type="ARBA" id="ARBA00022694"/>
    </source>
</evidence>
<keyword evidence="4" id="KW-0949">S-adenosyl-L-methionine</keyword>
<evidence type="ECO:0000256" key="2">
    <source>
        <dbReference type="ARBA" id="ARBA00012386"/>
    </source>
</evidence>
<dbReference type="PANTHER" id="PTHR15627">
    <property type="entry name" value="NATURAL KILLER CELL-SPECIFIC ANTIGEN KLIP1"/>
    <property type="match status" value="1"/>
</dbReference>
<dbReference type="SMART" id="SM01144">
    <property type="entry name" value="DTW"/>
    <property type="match status" value="1"/>
</dbReference>
<dbReference type="GO" id="GO:0016432">
    <property type="term" value="F:tRNA-uridine aminocarboxypropyltransferase activity"/>
    <property type="evidence" value="ECO:0007669"/>
    <property type="project" value="UniProtKB-EC"/>
</dbReference>
<dbReference type="AlphaFoldDB" id="A0A0C9LTN5"/>
<dbReference type="EC" id="2.5.1.25" evidence="2"/>
<evidence type="ECO:0000256" key="3">
    <source>
        <dbReference type="ARBA" id="ARBA00022679"/>
    </source>
</evidence>
<comment type="subcellular location">
    <subcellularLocation>
        <location evidence="1">Nucleus</location>
    </subcellularLocation>
</comment>
<proteinExistence type="inferred from homology"/>
<comment type="function">
    <text evidence="7">Catalyzes the formation of 3-(3-amino-3-carboxypropyl)uridine (acp3U) at position 20 in the D-loop of several cytoplasmic tRNAs (acp3U(20)).</text>
</comment>
<keyword evidence="3" id="KW-0808">Transferase</keyword>
<dbReference type="Proteomes" id="UP000053815">
    <property type="component" value="Unassembled WGS sequence"/>
</dbReference>
<feature type="domain" description="DTW" evidence="12">
    <location>
        <begin position="46"/>
        <end position="233"/>
    </location>
</feature>
<dbReference type="PANTHER" id="PTHR15627:SF8">
    <property type="entry name" value="TRNA-URIDINE AMINOCARBOXYPROPYLTRANSFERASE 1"/>
    <property type="match status" value="1"/>
</dbReference>
<evidence type="ECO:0000256" key="8">
    <source>
        <dbReference type="ARBA" id="ARBA00038290"/>
    </source>
</evidence>
<evidence type="ECO:0000256" key="6">
    <source>
        <dbReference type="ARBA" id="ARBA00023242"/>
    </source>
</evidence>
<evidence type="ECO:0000256" key="7">
    <source>
        <dbReference type="ARBA" id="ARBA00037050"/>
    </source>
</evidence>
<comment type="similarity">
    <text evidence="8">Belongs to the TDD superfamily. DTWD1 family.</text>
</comment>
<evidence type="ECO:0000259" key="12">
    <source>
        <dbReference type="SMART" id="SM01144"/>
    </source>
</evidence>
<accession>A0A0C9LTN5</accession>
<keyword evidence="6" id="KW-0539">Nucleus</keyword>
<comment type="catalytic activity">
    <reaction evidence="11">
        <text>a uridine in tRNA + S-adenosyl-L-methionine = a 3-[(3S)-3-amino-3-carboxypropyl]uridine in tRNA + S-methyl-5'-thioadenosine + H(+)</text>
        <dbReference type="Rhea" id="RHEA:62432"/>
        <dbReference type="Rhea" id="RHEA-COMP:13339"/>
        <dbReference type="Rhea" id="RHEA-COMP:16092"/>
        <dbReference type="ChEBI" id="CHEBI:15378"/>
        <dbReference type="ChEBI" id="CHEBI:17509"/>
        <dbReference type="ChEBI" id="CHEBI:59789"/>
        <dbReference type="ChEBI" id="CHEBI:65315"/>
        <dbReference type="ChEBI" id="CHEBI:82930"/>
        <dbReference type="EC" id="2.5.1.25"/>
    </reaction>
</comment>
<dbReference type="EMBL" id="DF836339">
    <property type="protein sequence ID" value="GAN03880.1"/>
    <property type="molecule type" value="Genomic_DNA"/>
</dbReference>
<reference evidence="13" key="1">
    <citation type="submission" date="2014-09" db="EMBL/GenBank/DDBJ databases">
        <title>Draft genome sequence of an oleaginous Mucoromycotina fungus Mucor ambiguus NBRC6742.</title>
        <authorList>
            <person name="Takeda I."/>
            <person name="Yamane N."/>
            <person name="Morita T."/>
            <person name="Tamano K."/>
            <person name="Machida M."/>
            <person name="Baker S."/>
            <person name="Koike H."/>
        </authorList>
    </citation>
    <scope>NUCLEOTIDE SEQUENCE</scope>
    <source>
        <strain evidence="13">NBRC 6742</strain>
    </source>
</reference>
<dbReference type="InterPro" id="IPR051521">
    <property type="entry name" value="tRNA_Mod/Golgi_Maint"/>
</dbReference>
<dbReference type="Pfam" id="PF03942">
    <property type="entry name" value="DTW"/>
    <property type="match status" value="1"/>
</dbReference>